<evidence type="ECO:0000313" key="2">
    <source>
        <dbReference type="Proteomes" id="UP000016927"/>
    </source>
</evidence>
<proteinExistence type="predicted"/>
<gene>
    <name evidence="1" type="ORF">NBO_36g0001</name>
</gene>
<evidence type="ECO:0000313" key="1">
    <source>
        <dbReference type="EMBL" id="EOB14141.1"/>
    </source>
</evidence>
<dbReference type="AlphaFoldDB" id="R0KTJ8"/>
<organism evidence="1 2">
    <name type="scientific">Nosema bombycis (strain CQ1 / CVCC 102059)</name>
    <name type="common">Microsporidian parasite</name>
    <name type="synonym">Pebrine of silkworm</name>
    <dbReference type="NCBI Taxonomy" id="578461"/>
    <lineage>
        <taxon>Eukaryota</taxon>
        <taxon>Fungi</taxon>
        <taxon>Fungi incertae sedis</taxon>
        <taxon>Microsporidia</taxon>
        <taxon>Nosematidae</taxon>
        <taxon>Nosema</taxon>
    </lineage>
</organism>
<reference evidence="1 2" key="1">
    <citation type="journal article" date="2013" name="BMC Genomics">
        <title>Comparative genomics of parasitic silkworm microsporidia reveal an association between genome expansion and host adaptation.</title>
        <authorList>
            <person name="Pan G."/>
            <person name="Xu J."/>
            <person name="Li T."/>
            <person name="Xia Q."/>
            <person name="Liu S.L."/>
            <person name="Zhang G."/>
            <person name="Li S."/>
            <person name="Li C."/>
            <person name="Liu H."/>
            <person name="Yang L."/>
            <person name="Liu T."/>
            <person name="Zhang X."/>
            <person name="Wu Z."/>
            <person name="Fan W."/>
            <person name="Dang X."/>
            <person name="Xiang H."/>
            <person name="Tao M."/>
            <person name="Li Y."/>
            <person name="Hu J."/>
            <person name="Li Z."/>
            <person name="Lin L."/>
            <person name="Luo J."/>
            <person name="Geng L."/>
            <person name="Wang L."/>
            <person name="Long M."/>
            <person name="Wan Y."/>
            <person name="He N."/>
            <person name="Zhang Z."/>
            <person name="Lu C."/>
            <person name="Keeling P.J."/>
            <person name="Wang J."/>
            <person name="Xiang Z."/>
            <person name="Zhou Z."/>
        </authorList>
    </citation>
    <scope>NUCLEOTIDE SEQUENCE [LARGE SCALE GENOMIC DNA]</scope>
    <source>
        <strain evidence="2">CQ1 / CVCC 102059</strain>
    </source>
</reference>
<dbReference type="HOGENOM" id="CLU_1595033_0_0_1"/>
<sequence>MKKYSVHIIIRFYTEEMKEILFYDSMVLKQYISNRLPDKTKFLGVQSVYKFNGFLFRTILSSKPNQKRYLKPYIIEGFESCEQPLYYFFIGYHNFIYSTYIPDGTSALKKEKIDNEELNIELKPSDEKDDIEQLPVRFDLTPSNLIQNTVTRLGFILLSKKEIKGMT</sequence>
<dbReference type="EMBL" id="KB908944">
    <property type="protein sequence ID" value="EOB14141.1"/>
    <property type="molecule type" value="Genomic_DNA"/>
</dbReference>
<protein>
    <submittedName>
        <fullName evidence="1">Uncharacterized protein</fullName>
    </submittedName>
</protein>
<keyword evidence="2" id="KW-1185">Reference proteome</keyword>
<name>R0KTJ8_NOSB1</name>
<dbReference type="VEuPathDB" id="MicrosporidiaDB:NBO_36g0001"/>
<accession>R0KTJ8</accession>
<dbReference type="Proteomes" id="UP000016927">
    <property type="component" value="Unassembled WGS sequence"/>
</dbReference>